<comment type="caution">
    <text evidence="2">The sequence shown here is derived from an EMBL/GenBank/DDBJ whole genome shotgun (WGS) entry which is preliminary data.</text>
</comment>
<gene>
    <name evidence="2" type="ORF">R1flu_011701</name>
</gene>
<keyword evidence="1" id="KW-0812">Transmembrane</keyword>
<dbReference type="Proteomes" id="UP001605036">
    <property type="component" value="Unassembled WGS sequence"/>
</dbReference>
<evidence type="ECO:0000256" key="1">
    <source>
        <dbReference type="SAM" id="Phobius"/>
    </source>
</evidence>
<name>A0ABD1Z8I6_9MARC</name>
<keyword evidence="3" id="KW-1185">Reference proteome</keyword>
<protein>
    <submittedName>
        <fullName evidence="2">Uncharacterized protein</fullName>
    </submittedName>
</protein>
<evidence type="ECO:0000313" key="3">
    <source>
        <dbReference type="Proteomes" id="UP001605036"/>
    </source>
</evidence>
<reference evidence="2 3" key="1">
    <citation type="submission" date="2024-09" db="EMBL/GenBank/DDBJ databases">
        <title>Chromosome-scale assembly of Riccia fluitans.</title>
        <authorList>
            <person name="Paukszto L."/>
            <person name="Sawicki J."/>
            <person name="Karawczyk K."/>
            <person name="Piernik-Szablinska J."/>
            <person name="Szczecinska M."/>
            <person name="Mazdziarz M."/>
        </authorList>
    </citation>
    <scope>NUCLEOTIDE SEQUENCE [LARGE SCALE GENOMIC DNA]</scope>
    <source>
        <strain evidence="2">Rf_01</strain>
        <tissue evidence="2">Aerial parts of the thallus</tissue>
    </source>
</reference>
<evidence type="ECO:0000313" key="2">
    <source>
        <dbReference type="EMBL" id="KAL2644114.1"/>
    </source>
</evidence>
<dbReference type="AlphaFoldDB" id="A0ABD1Z8I6"/>
<keyword evidence="1" id="KW-0472">Membrane</keyword>
<accession>A0ABD1Z8I6</accession>
<proteinExistence type="predicted"/>
<sequence>MGNLVPARSGHSVYNEFRRFASLVDCSSASVFSRSPCKFSLLSAACVIFSVLVWLVGFANAGTLGVPIDIGPWFPVSGLPRPATHHSWLAAPWSCSCHINLGLGAGCSTNDYSRWHVLSPRPTSSSFLLVRRLAWSFARVAVCPACPIGTFCFKYP</sequence>
<feature type="transmembrane region" description="Helical" evidence="1">
    <location>
        <begin position="39"/>
        <end position="59"/>
    </location>
</feature>
<dbReference type="EMBL" id="JBHFFA010000002">
    <property type="protein sequence ID" value="KAL2644114.1"/>
    <property type="molecule type" value="Genomic_DNA"/>
</dbReference>
<keyword evidence="1" id="KW-1133">Transmembrane helix</keyword>
<organism evidence="2 3">
    <name type="scientific">Riccia fluitans</name>
    <dbReference type="NCBI Taxonomy" id="41844"/>
    <lineage>
        <taxon>Eukaryota</taxon>
        <taxon>Viridiplantae</taxon>
        <taxon>Streptophyta</taxon>
        <taxon>Embryophyta</taxon>
        <taxon>Marchantiophyta</taxon>
        <taxon>Marchantiopsida</taxon>
        <taxon>Marchantiidae</taxon>
        <taxon>Marchantiales</taxon>
        <taxon>Ricciaceae</taxon>
        <taxon>Riccia</taxon>
    </lineage>
</organism>